<dbReference type="PRINTS" id="PR00465">
    <property type="entry name" value="EP450IV"/>
</dbReference>
<dbReference type="Proteomes" id="UP000076874">
    <property type="component" value="Unassembled WGS sequence"/>
</dbReference>
<dbReference type="SUPFAM" id="SSF48264">
    <property type="entry name" value="Cytochrome P450"/>
    <property type="match status" value="1"/>
</dbReference>
<dbReference type="Pfam" id="PF00067">
    <property type="entry name" value="p450"/>
    <property type="match status" value="1"/>
</dbReference>
<evidence type="ECO:0000256" key="1">
    <source>
        <dbReference type="ARBA" id="ARBA00001971"/>
    </source>
</evidence>
<dbReference type="PANTHER" id="PTHR24305">
    <property type="entry name" value="CYTOCHROME P450"/>
    <property type="match status" value="1"/>
</dbReference>
<name>A0A167YU54_9HYPO</name>
<keyword evidence="8" id="KW-0560">Oxidoreductase</keyword>
<dbReference type="GO" id="GO:0016705">
    <property type="term" value="F:oxidoreductase activity, acting on paired donors, with incorporation or reduction of molecular oxygen"/>
    <property type="evidence" value="ECO:0007669"/>
    <property type="project" value="InterPro"/>
</dbReference>
<dbReference type="PRINTS" id="PR00385">
    <property type="entry name" value="P450"/>
</dbReference>
<dbReference type="GO" id="GO:0004497">
    <property type="term" value="F:monooxygenase activity"/>
    <property type="evidence" value="ECO:0007669"/>
    <property type="project" value="UniProtKB-KW"/>
</dbReference>
<dbReference type="GO" id="GO:0020037">
    <property type="term" value="F:heme binding"/>
    <property type="evidence" value="ECO:0007669"/>
    <property type="project" value="InterPro"/>
</dbReference>
<dbReference type="EMBL" id="AZHD01000002">
    <property type="protein sequence ID" value="OAA66689.1"/>
    <property type="molecule type" value="Genomic_DNA"/>
</dbReference>
<keyword evidence="6 8" id="KW-0503">Monooxygenase</keyword>
<keyword evidence="10" id="KW-1185">Reference proteome</keyword>
<dbReference type="InterPro" id="IPR017972">
    <property type="entry name" value="Cyt_P450_CS"/>
</dbReference>
<comment type="similarity">
    <text evidence="2 8">Belongs to the cytochrome P450 family.</text>
</comment>
<proteinExistence type="inferred from homology"/>
<dbReference type="STRING" id="1081102.A0A167YU54"/>
<dbReference type="PROSITE" id="PS00086">
    <property type="entry name" value="CYTOCHROME_P450"/>
    <property type="match status" value="1"/>
</dbReference>
<evidence type="ECO:0000256" key="5">
    <source>
        <dbReference type="ARBA" id="ARBA00023004"/>
    </source>
</evidence>
<dbReference type="OrthoDB" id="1470350at2759"/>
<dbReference type="GO" id="GO:0005506">
    <property type="term" value="F:iron ion binding"/>
    <property type="evidence" value="ECO:0007669"/>
    <property type="project" value="InterPro"/>
</dbReference>
<evidence type="ECO:0000313" key="10">
    <source>
        <dbReference type="Proteomes" id="UP000076874"/>
    </source>
</evidence>
<gene>
    <name evidence="9" type="ORF">SPI_01265</name>
</gene>
<dbReference type="InterPro" id="IPR001128">
    <property type="entry name" value="Cyt_P450"/>
</dbReference>
<keyword evidence="5 7" id="KW-0408">Iron</keyword>
<comment type="cofactor">
    <cofactor evidence="1 7">
        <name>heme</name>
        <dbReference type="ChEBI" id="CHEBI:30413"/>
    </cofactor>
</comment>
<evidence type="ECO:0000256" key="7">
    <source>
        <dbReference type="PIRSR" id="PIRSR602403-1"/>
    </source>
</evidence>
<protein>
    <submittedName>
        <fullName evidence="9">Cytochrome P450</fullName>
    </submittedName>
</protein>
<evidence type="ECO:0000256" key="6">
    <source>
        <dbReference type="ARBA" id="ARBA00023033"/>
    </source>
</evidence>
<dbReference type="AlphaFoldDB" id="A0A167YU54"/>
<organism evidence="9 10">
    <name type="scientific">Niveomyces insectorum RCEF 264</name>
    <dbReference type="NCBI Taxonomy" id="1081102"/>
    <lineage>
        <taxon>Eukaryota</taxon>
        <taxon>Fungi</taxon>
        <taxon>Dikarya</taxon>
        <taxon>Ascomycota</taxon>
        <taxon>Pezizomycotina</taxon>
        <taxon>Sordariomycetes</taxon>
        <taxon>Hypocreomycetidae</taxon>
        <taxon>Hypocreales</taxon>
        <taxon>Cordycipitaceae</taxon>
        <taxon>Niveomyces</taxon>
    </lineage>
</organism>
<sequence length="362" mass="40659">MQPAVAEEIRKHAASFMRIVKDSPVLDVYAYSHYYVMDAITGHVYGPSGTKTLTETEHRPLVYDLSGQKHRTRLYLHHYLKSPMAAISTVSSLWRRFRTGNDAFHVRGDRLNAYGRDSVESARSTLSDKNSTDVCSKLLRVTGNCPQTAAECMDHMVAGVDTTGDALCVLMWQLSLPESRHIQEKLFEELRSVESAFDAETMTAPITLLDSLPYLDAVIREGLRWRAPVPMTLFRVVPHGGRTISGVPIPAQTVVGCQAYSIHQLPDVFEAPDRFVPDRWLTEDQEKLNAMRAHFWPFSSGARHCLGHNIAMVEMKHLIASVYTYYKTSTTPECTEASMAMDDQLTSGVPYGLKCVLAFEKR</sequence>
<feature type="binding site" description="axial binding residue" evidence="7">
    <location>
        <position position="305"/>
    </location>
    <ligand>
        <name>heme</name>
        <dbReference type="ChEBI" id="CHEBI:30413"/>
    </ligand>
    <ligandPart>
        <name>Fe</name>
        <dbReference type="ChEBI" id="CHEBI:18248"/>
    </ligandPart>
</feature>
<evidence type="ECO:0000256" key="2">
    <source>
        <dbReference type="ARBA" id="ARBA00010617"/>
    </source>
</evidence>
<dbReference type="InterPro" id="IPR036396">
    <property type="entry name" value="Cyt_P450_sf"/>
</dbReference>
<accession>A0A167YU54</accession>
<dbReference type="Gene3D" id="1.10.630.10">
    <property type="entry name" value="Cytochrome P450"/>
    <property type="match status" value="1"/>
</dbReference>
<keyword evidence="3 7" id="KW-0349">Heme</keyword>
<dbReference type="InterPro" id="IPR002403">
    <property type="entry name" value="Cyt_P450_E_grp-IV"/>
</dbReference>
<keyword evidence="4 7" id="KW-0479">Metal-binding</keyword>
<dbReference type="InterPro" id="IPR050121">
    <property type="entry name" value="Cytochrome_P450_monoxygenase"/>
</dbReference>
<evidence type="ECO:0000256" key="3">
    <source>
        <dbReference type="ARBA" id="ARBA00022617"/>
    </source>
</evidence>
<evidence type="ECO:0000256" key="8">
    <source>
        <dbReference type="RuleBase" id="RU000461"/>
    </source>
</evidence>
<evidence type="ECO:0000256" key="4">
    <source>
        <dbReference type="ARBA" id="ARBA00022723"/>
    </source>
</evidence>
<dbReference type="PANTHER" id="PTHR24305:SF164">
    <property type="entry name" value="P450, PUTATIVE (EUROFUNG)-RELATED"/>
    <property type="match status" value="1"/>
</dbReference>
<evidence type="ECO:0000313" key="9">
    <source>
        <dbReference type="EMBL" id="OAA66689.1"/>
    </source>
</evidence>
<reference evidence="9 10" key="1">
    <citation type="journal article" date="2016" name="Genome Biol. Evol.">
        <title>Divergent and convergent evolution of fungal pathogenicity.</title>
        <authorList>
            <person name="Shang Y."/>
            <person name="Xiao G."/>
            <person name="Zheng P."/>
            <person name="Cen K."/>
            <person name="Zhan S."/>
            <person name="Wang C."/>
        </authorList>
    </citation>
    <scope>NUCLEOTIDE SEQUENCE [LARGE SCALE GENOMIC DNA]</scope>
    <source>
        <strain evidence="9 10">RCEF 264</strain>
    </source>
</reference>
<comment type="caution">
    <text evidence="9">The sequence shown here is derived from an EMBL/GenBank/DDBJ whole genome shotgun (WGS) entry which is preliminary data.</text>
</comment>